<sequence>MHLPIGYNEQLFTPKSRRHTAAHWSFIADHVGTSIVLPDGCCDVILRFTVDEHHAPASISPIITGPATSPFSIDYAPGDGWAGLRIYPANARTLWGDQLPNAQDQILTGDDAITQLPNLAALINTITPQTNIHDALLALPPLQNFDNDRHLVHQLIDLIHISGGQISINQLATSTSHSTRHILRTFRNMVGLSVKLYARIIQFHRALNLLQNASLPNADVAFECGYADQAHMIRAFQKFGGFSPSRIPSNLSLPGLPVI</sequence>
<dbReference type="Gene3D" id="1.10.10.60">
    <property type="entry name" value="Homeodomain-like"/>
    <property type="match status" value="1"/>
</dbReference>
<dbReference type="GO" id="GO:0043565">
    <property type="term" value="F:sequence-specific DNA binding"/>
    <property type="evidence" value="ECO:0007669"/>
    <property type="project" value="InterPro"/>
</dbReference>
<gene>
    <name evidence="5" type="ORF">MXMO3_01379</name>
</gene>
<keyword evidence="3" id="KW-0804">Transcription</keyword>
<dbReference type="InterPro" id="IPR009057">
    <property type="entry name" value="Homeodomain-like_sf"/>
</dbReference>
<dbReference type="AlphaFoldDB" id="A0A2R4MDF8"/>
<dbReference type="Pfam" id="PF12833">
    <property type="entry name" value="HTH_18"/>
    <property type="match status" value="1"/>
</dbReference>
<dbReference type="PROSITE" id="PS01124">
    <property type="entry name" value="HTH_ARAC_FAMILY_2"/>
    <property type="match status" value="1"/>
</dbReference>
<evidence type="ECO:0000313" key="6">
    <source>
        <dbReference type="Proteomes" id="UP000258927"/>
    </source>
</evidence>
<dbReference type="SUPFAM" id="SSF46689">
    <property type="entry name" value="Homeodomain-like"/>
    <property type="match status" value="1"/>
</dbReference>
<dbReference type="GO" id="GO:0003700">
    <property type="term" value="F:DNA-binding transcription factor activity"/>
    <property type="evidence" value="ECO:0007669"/>
    <property type="project" value="InterPro"/>
</dbReference>
<keyword evidence="1" id="KW-0805">Transcription regulation</keyword>
<dbReference type="STRING" id="1122213.GCA_000423365_01415"/>
<evidence type="ECO:0000259" key="4">
    <source>
        <dbReference type="PROSITE" id="PS01124"/>
    </source>
</evidence>
<dbReference type="SMART" id="SM00342">
    <property type="entry name" value="HTH_ARAC"/>
    <property type="match status" value="1"/>
</dbReference>
<keyword evidence="6" id="KW-1185">Reference proteome</keyword>
<proteinExistence type="predicted"/>
<name>A0A2R4MDF8_9HYPH</name>
<keyword evidence="2" id="KW-0238">DNA-binding</keyword>
<evidence type="ECO:0000256" key="3">
    <source>
        <dbReference type="ARBA" id="ARBA00023163"/>
    </source>
</evidence>
<evidence type="ECO:0000256" key="2">
    <source>
        <dbReference type="ARBA" id="ARBA00023125"/>
    </source>
</evidence>
<protein>
    <recommendedName>
        <fullName evidence="4">HTH araC/xylS-type domain-containing protein</fullName>
    </recommendedName>
</protein>
<evidence type="ECO:0000313" key="5">
    <source>
        <dbReference type="EMBL" id="AVX03909.1"/>
    </source>
</evidence>
<dbReference type="RefSeq" id="WP_117395380.1">
    <property type="nucleotide sequence ID" value="NZ_CP021330.1"/>
</dbReference>
<reference evidence="5 6" key="1">
    <citation type="submission" date="2017-05" db="EMBL/GenBank/DDBJ databases">
        <title>Genome Analysis of Maritalea myrionectae HL2708#5.</title>
        <authorList>
            <consortium name="Cotde Inc.-PKNU"/>
            <person name="Jang D."/>
            <person name="Oh H.-M."/>
        </authorList>
    </citation>
    <scope>NUCLEOTIDE SEQUENCE [LARGE SCALE GENOMIC DNA]</scope>
    <source>
        <strain evidence="5 6">HL2708#5</strain>
    </source>
</reference>
<organism evidence="5 6">
    <name type="scientific">Maritalea myrionectae</name>
    <dbReference type="NCBI Taxonomy" id="454601"/>
    <lineage>
        <taxon>Bacteria</taxon>
        <taxon>Pseudomonadati</taxon>
        <taxon>Pseudomonadota</taxon>
        <taxon>Alphaproteobacteria</taxon>
        <taxon>Hyphomicrobiales</taxon>
        <taxon>Devosiaceae</taxon>
        <taxon>Maritalea</taxon>
    </lineage>
</organism>
<evidence type="ECO:0000256" key="1">
    <source>
        <dbReference type="ARBA" id="ARBA00023015"/>
    </source>
</evidence>
<dbReference type="PANTHER" id="PTHR46796">
    <property type="entry name" value="HTH-TYPE TRANSCRIPTIONAL ACTIVATOR RHAS-RELATED"/>
    <property type="match status" value="1"/>
</dbReference>
<dbReference type="InterPro" id="IPR050204">
    <property type="entry name" value="AraC_XylS_family_regulators"/>
</dbReference>
<dbReference type="EMBL" id="CP021330">
    <property type="protein sequence ID" value="AVX03909.1"/>
    <property type="molecule type" value="Genomic_DNA"/>
</dbReference>
<dbReference type="Proteomes" id="UP000258927">
    <property type="component" value="Chromosome"/>
</dbReference>
<dbReference type="KEGG" id="mmyr:MXMO3_01379"/>
<accession>A0A2R4MDF8</accession>
<feature type="domain" description="HTH araC/xylS-type" evidence="4">
    <location>
        <begin position="153"/>
        <end position="250"/>
    </location>
</feature>
<dbReference type="InterPro" id="IPR018060">
    <property type="entry name" value="HTH_AraC"/>
</dbReference>